<keyword evidence="3" id="KW-0964">Secreted</keyword>
<evidence type="ECO:0000256" key="2">
    <source>
        <dbReference type="ARBA" id="ARBA00006570"/>
    </source>
</evidence>
<evidence type="ECO:0000313" key="8">
    <source>
        <dbReference type="Proteomes" id="UP001652622"/>
    </source>
</evidence>
<feature type="chain" id="PRO_5028006742" evidence="6">
    <location>
        <begin position="20"/>
        <end position="226"/>
    </location>
</feature>
<accession>A0A6P9DRS6</accession>
<name>A0A6P9DRS6_PANGU</name>
<dbReference type="GO" id="GO:0019834">
    <property type="term" value="F:phospholipase A2 inhibitor activity"/>
    <property type="evidence" value="ECO:0007669"/>
    <property type="project" value="UniProtKB-KW"/>
</dbReference>
<sequence>MDTSFVICLLIASITLVFAKSQECTVCQSSAKTCQGNKEVCSAPEDKCSIISLEKILGSTSYATKKSCIHPKECNKSLAVLDLGNNYIITGHVFCCEDNQCTNPPSLPERKIVTTKNKRCPACYAEPKEQSGCEEKTINCIGEDETYCAEMFLQKKEGGKNMTTTMKGCANKAFCEKMEILTIDSLFTLLPDSNCKNPTGAADTTTGLFGLFLLAQAGLLLVTIFS</sequence>
<evidence type="ECO:0000256" key="1">
    <source>
        <dbReference type="ARBA" id="ARBA00004613"/>
    </source>
</evidence>
<keyword evidence="4 9" id="KW-0593">Phospholipase A2 inhibitor</keyword>
<protein>
    <submittedName>
        <fullName evidence="9">Phospholipase A2 inhibitor PIP-like</fullName>
    </submittedName>
</protein>
<evidence type="ECO:0000259" key="7">
    <source>
        <dbReference type="Pfam" id="PF02988"/>
    </source>
</evidence>
<comment type="subcellular location">
    <subcellularLocation>
        <location evidence="1">Secreted</location>
    </subcellularLocation>
</comment>
<evidence type="ECO:0000256" key="3">
    <source>
        <dbReference type="ARBA" id="ARBA00022525"/>
    </source>
</evidence>
<dbReference type="InterPro" id="IPR045860">
    <property type="entry name" value="Snake_toxin-like_sf"/>
</dbReference>
<dbReference type="AlphaFoldDB" id="A0A6P9DRS6"/>
<dbReference type="OrthoDB" id="9015741at2759"/>
<dbReference type="InterPro" id="IPR050918">
    <property type="entry name" value="CNF-like_PLA2_Inhibitor"/>
</dbReference>
<evidence type="ECO:0000256" key="5">
    <source>
        <dbReference type="ARBA" id="ARBA00023157"/>
    </source>
</evidence>
<dbReference type="Pfam" id="PF02988">
    <property type="entry name" value="PLA2_inh"/>
    <property type="match status" value="1"/>
</dbReference>
<proteinExistence type="inferred from homology"/>
<dbReference type="GeneID" id="117677626"/>
<keyword evidence="6" id="KW-0732">Signal</keyword>
<comment type="similarity">
    <text evidence="2">Belongs to the CNF-like-inhibitor family.</text>
</comment>
<dbReference type="GO" id="GO:0005576">
    <property type="term" value="C:extracellular region"/>
    <property type="evidence" value="ECO:0007669"/>
    <property type="project" value="UniProtKB-SubCell"/>
</dbReference>
<dbReference type="RefSeq" id="XP_034293835.1">
    <property type="nucleotide sequence ID" value="XM_034437944.1"/>
</dbReference>
<gene>
    <name evidence="9" type="primary">LOC117677626</name>
</gene>
<dbReference type="KEGG" id="pgut:117677626"/>
<feature type="signal peptide" evidence="6">
    <location>
        <begin position="1"/>
        <end position="19"/>
    </location>
</feature>
<organism evidence="8 9">
    <name type="scientific">Pantherophis guttatus</name>
    <name type="common">Corn snake</name>
    <name type="synonym">Elaphe guttata</name>
    <dbReference type="NCBI Taxonomy" id="94885"/>
    <lineage>
        <taxon>Eukaryota</taxon>
        <taxon>Metazoa</taxon>
        <taxon>Chordata</taxon>
        <taxon>Craniata</taxon>
        <taxon>Vertebrata</taxon>
        <taxon>Euteleostomi</taxon>
        <taxon>Lepidosauria</taxon>
        <taxon>Squamata</taxon>
        <taxon>Bifurcata</taxon>
        <taxon>Unidentata</taxon>
        <taxon>Episquamata</taxon>
        <taxon>Toxicofera</taxon>
        <taxon>Serpentes</taxon>
        <taxon>Colubroidea</taxon>
        <taxon>Colubridae</taxon>
        <taxon>Colubrinae</taxon>
        <taxon>Pantherophis</taxon>
    </lineage>
</organism>
<keyword evidence="8" id="KW-1185">Reference proteome</keyword>
<reference evidence="9" key="1">
    <citation type="submission" date="2025-08" db="UniProtKB">
        <authorList>
            <consortium name="RefSeq"/>
        </authorList>
    </citation>
    <scope>IDENTIFICATION</scope>
    <source>
        <tissue evidence="9">Blood</tissue>
    </source>
</reference>
<dbReference type="SUPFAM" id="SSF57302">
    <property type="entry name" value="Snake toxin-like"/>
    <property type="match status" value="1"/>
</dbReference>
<dbReference type="Proteomes" id="UP001652622">
    <property type="component" value="Unplaced"/>
</dbReference>
<feature type="domain" description="Phospholipase A2 inhibitor N-terminal" evidence="7">
    <location>
        <begin position="23"/>
        <end position="102"/>
    </location>
</feature>
<dbReference type="PANTHER" id="PTHR20914:SF30">
    <property type="entry name" value="LY6_PLAUR DOMAIN CONTAINING 9"/>
    <property type="match status" value="1"/>
</dbReference>
<evidence type="ECO:0000256" key="6">
    <source>
        <dbReference type="SAM" id="SignalP"/>
    </source>
</evidence>
<dbReference type="InterPro" id="IPR004126">
    <property type="entry name" value="PLipase_A2_inh_N"/>
</dbReference>
<keyword evidence="5" id="KW-1015">Disulfide bond</keyword>
<dbReference type="CDD" id="cd23572">
    <property type="entry name" value="TFP_LU_ECD_PINLYP_rpt2"/>
    <property type="match status" value="1"/>
</dbReference>
<dbReference type="OMA" id="RCPACYT"/>
<evidence type="ECO:0000313" key="9">
    <source>
        <dbReference type="RefSeq" id="XP_034293835.1"/>
    </source>
</evidence>
<evidence type="ECO:0000256" key="4">
    <source>
        <dbReference type="ARBA" id="ARBA00023005"/>
    </source>
</evidence>
<dbReference type="CDD" id="cd23588">
    <property type="entry name" value="TFP_LU_ECD_PLIG"/>
    <property type="match status" value="1"/>
</dbReference>
<dbReference type="PANTHER" id="PTHR20914">
    <property type="entry name" value="LY6/PLAUR DOMAIN-CONTAINING PROTEIN 8"/>
    <property type="match status" value="1"/>
</dbReference>
<dbReference type="InParanoid" id="A0A6P9DRS6"/>
<dbReference type="Gene3D" id="2.10.60.10">
    <property type="entry name" value="CD59"/>
    <property type="match status" value="2"/>
</dbReference>